<protein>
    <submittedName>
        <fullName evidence="2">Cupin domain-containing protein</fullName>
    </submittedName>
</protein>
<organism evidence="2 3">
    <name type="scientific">Paractinoplanes hotanensis</name>
    <dbReference type="NCBI Taxonomy" id="2906497"/>
    <lineage>
        <taxon>Bacteria</taxon>
        <taxon>Bacillati</taxon>
        <taxon>Actinomycetota</taxon>
        <taxon>Actinomycetes</taxon>
        <taxon>Micromonosporales</taxon>
        <taxon>Micromonosporaceae</taxon>
        <taxon>Paractinoplanes</taxon>
    </lineage>
</organism>
<evidence type="ECO:0000313" key="3">
    <source>
        <dbReference type="Proteomes" id="UP001523216"/>
    </source>
</evidence>
<dbReference type="Proteomes" id="UP001523216">
    <property type="component" value="Unassembled WGS sequence"/>
</dbReference>
<dbReference type="InterPro" id="IPR014710">
    <property type="entry name" value="RmlC-like_jellyroll"/>
</dbReference>
<comment type="caution">
    <text evidence="2">The sequence shown here is derived from an EMBL/GenBank/DDBJ whole genome shotgun (WGS) entry which is preliminary data.</text>
</comment>
<name>A0ABT0XRZ2_9ACTN</name>
<reference evidence="2 3" key="1">
    <citation type="submission" date="2022-06" db="EMBL/GenBank/DDBJ databases">
        <title>Actinoplanes abujensis sp. nov., isolated from Nigerian arid soil.</title>
        <authorList>
            <person name="Ding P."/>
        </authorList>
    </citation>
    <scope>NUCLEOTIDE SEQUENCE [LARGE SCALE GENOMIC DNA]</scope>
    <source>
        <strain evidence="3">TRM88002</strain>
    </source>
</reference>
<gene>
    <name evidence="2" type="ORF">LXN57_02475</name>
</gene>
<sequence length="118" mass="12767">MRIVRQSDRGPAEQRVTVTGQVWFEPVLPVTDGTTIANVSFAPGARTFWHSHEGGQVLQIVSGHGLICPDGEQPSEIRAGDVVWIPAGERHWHGAAADSPMTHLAISLGTTHWAEEVV</sequence>
<dbReference type="Gene3D" id="2.60.120.10">
    <property type="entry name" value="Jelly Rolls"/>
    <property type="match status" value="1"/>
</dbReference>
<dbReference type="InterPro" id="IPR013096">
    <property type="entry name" value="Cupin_2"/>
</dbReference>
<dbReference type="EMBL" id="JAMQOL010000003">
    <property type="protein sequence ID" value="MCM4076425.1"/>
    <property type="molecule type" value="Genomic_DNA"/>
</dbReference>
<proteinExistence type="predicted"/>
<dbReference type="RefSeq" id="WP_251796332.1">
    <property type="nucleotide sequence ID" value="NZ_JAMQOL010000003.1"/>
</dbReference>
<dbReference type="PANTHER" id="PTHR43698:SF1">
    <property type="entry name" value="BLL4564 PROTEIN"/>
    <property type="match status" value="1"/>
</dbReference>
<evidence type="ECO:0000259" key="1">
    <source>
        <dbReference type="Pfam" id="PF07883"/>
    </source>
</evidence>
<dbReference type="InterPro" id="IPR047263">
    <property type="entry name" value="HNL-like_cupin"/>
</dbReference>
<accession>A0ABT0XRZ2</accession>
<dbReference type="SUPFAM" id="SSF51182">
    <property type="entry name" value="RmlC-like cupins"/>
    <property type="match status" value="1"/>
</dbReference>
<dbReference type="CDD" id="cd02233">
    <property type="entry name" value="cupin_HNL-like"/>
    <property type="match status" value="1"/>
</dbReference>
<evidence type="ECO:0000313" key="2">
    <source>
        <dbReference type="EMBL" id="MCM4076425.1"/>
    </source>
</evidence>
<dbReference type="InterPro" id="IPR011051">
    <property type="entry name" value="RmlC_Cupin_sf"/>
</dbReference>
<keyword evidence="3" id="KW-1185">Reference proteome</keyword>
<feature type="domain" description="Cupin type-2" evidence="1">
    <location>
        <begin position="39"/>
        <end position="106"/>
    </location>
</feature>
<dbReference type="Pfam" id="PF07883">
    <property type="entry name" value="Cupin_2"/>
    <property type="match status" value="1"/>
</dbReference>
<dbReference type="PANTHER" id="PTHR43698">
    <property type="entry name" value="RIBD C-TERMINAL DOMAIN CONTAINING PROTEIN"/>
    <property type="match status" value="1"/>
</dbReference>